<dbReference type="InterPro" id="IPR036779">
    <property type="entry name" value="LysM_dom_sf"/>
</dbReference>
<dbReference type="Gene3D" id="3.10.350.10">
    <property type="entry name" value="LysM domain"/>
    <property type="match status" value="1"/>
</dbReference>
<evidence type="ECO:0000259" key="2">
    <source>
        <dbReference type="PROSITE" id="PS51782"/>
    </source>
</evidence>
<evidence type="ECO:0000256" key="1">
    <source>
        <dbReference type="SAM" id="MobiDB-lite"/>
    </source>
</evidence>
<name>D9WNE3_9ACTN</name>
<gene>
    <name evidence="3" type="ORF">SSOG_03554</name>
</gene>
<feature type="region of interest" description="Disordered" evidence="1">
    <location>
        <begin position="1"/>
        <end position="29"/>
    </location>
</feature>
<evidence type="ECO:0000313" key="3">
    <source>
        <dbReference type="EMBL" id="EFL23840.1"/>
    </source>
</evidence>
<keyword evidence="4" id="KW-1185">Reference proteome</keyword>
<proteinExistence type="predicted"/>
<dbReference type="PROSITE" id="PS51782">
    <property type="entry name" value="LYSM"/>
    <property type="match status" value="1"/>
</dbReference>
<dbReference type="Pfam" id="PF19266">
    <property type="entry name" value="CIS_tube"/>
    <property type="match status" value="1"/>
</dbReference>
<dbReference type="AlphaFoldDB" id="D9WNE3"/>
<dbReference type="EMBL" id="GG657754">
    <property type="protein sequence ID" value="EFL23840.1"/>
    <property type="molecule type" value="Genomic_DNA"/>
</dbReference>
<dbReference type="InterPro" id="IPR018392">
    <property type="entry name" value="LysM"/>
</dbReference>
<organism evidence="3 4">
    <name type="scientific">Streptomyces himastatinicus ATCC 53653</name>
    <dbReference type="NCBI Taxonomy" id="457427"/>
    <lineage>
        <taxon>Bacteria</taxon>
        <taxon>Bacillati</taxon>
        <taxon>Actinomycetota</taxon>
        <taxon>Actinomycetes</taxon>
        <taxon>Kitasatosporales</taxon>
        <taxon>Streptomycetaceae</taxon>
        <taxon>Streptomyces</taxon>
        <taxon>Streptomyces violaceusniger group</taxon>
    </lineage>
</organism>
<dbReference type="STRING" id="457427.SSOG_03554"/>
<protein>
    <submittedName>
        <fullName evidence="3">Putative LysM domain protein</fullName>
    </submittedName>
</protein>
<dbReference type="OrthoDB" id="9815939at2"/>
<reference evidence="3 4" key="1">
    <citation type="submission" date="2009-02" db="EMBL/GenBank/DDBJ databases">
        <title>Annotation of Streptomyces hygroscopicus strain ATCC 53653.</title>
        <authorList>
            <consortium name="The Broad Institute Genome Sequencing Platform"/>
            <consortium name="Broad Institute Microbial Sequencing Center"/>
            <person name="Fischbach M."/>
            <person name="Godfrey P."/>
            <person name="Ward D."/>
            <person name="Young S."/>
            <person name="Zeng Q."/>
            <person name="Koehrsen M."/>
            <person name="Alvarado L."/>
            <person name="Berlin A.M."/>
            <person name="Bochicchio J."/>
            <person name="Borenstein D."/>
            <person name="Chapman S.B."/>
            <person name="Chen Z."/>
            <person name="Engels R."/>
            <person name="Freedman E."/>
            <person name="Gellesch M."/>
            <person name="Goldberg J."/>
            <person name="Griggs A."/>
            <person name="Gujja S."/>
            <person name="Heilman E.R."/>
            <person name="Heiman D.I."/>
            <person name="Hepburn T.A."/>
            <person name="Howarth C."/>
            <person name="Jen D."/>
            <person name="Larson L."/>
            <person name="Lewis B."/>
            <person name="Mehta T."/>
            <person name="Park D."/>
            <person name="Pearson M."/>
            <person name="Richards J."/>
            <person name="Roberts A."/>
            <person name="Saif S."/>
            <person name="Shea T.D."/>
            <person name="Shenoy N."/>
            <person name="Sisk P."/>
            <person name="Stolte C."/>
            <person name="Sykes S.N."/>
            <person name="Thomson T."/>
            <person name="Walk T."/>
            <person name="White J."/>
            <person name="Yandava C."/>
            <person name="Straight P."/>
            <person name="Clardy J."/>
            <person name="Hung D."/>
            <person name="Kolter R."/>
            <person name="Mekalanos J."/>
            <person name="Walker S."/>
            <person name="Walsh C.T."/>
            <person name="Wieland-Brown L.C."/>
            <person name="Haas B."/>
            <person name="Nusbaum C."/>
            <person name="Birren B."/>
        </authorList>
    </citation>
    <scope>NUCLEOTIDE SEQUENCE [LARGE SCALE GENOMIC DNA]</scope>
    <source>
        <strain evidence="3 4">ATCC 53653</strain>
    </source>
</reference>
<accession>D9WNE3</accession>
<dbReference type="Proteomes" id="UP000003963">
    <property type="component" value="Unassembled WGS sequence"/>
</dbReference>
<dbReference type="RefSeq" id="WP_009715655.1">
    <property type="nucleotide sequence ID" value="NZ_GG657754.1"/>
</dbReference>
<sequence length="259" mass="27331">MATNGKGGGKGGNPGGGKGGKGGKGGAGKSLVRASLAIHEPPVGQSTTPGGLIKNFDFDFNPAQLTMSRRTDWKATPSPAVRDGGQPEFMGPEPRRLNLDVFLDSSDQPDSNEVLKKVEALFSCCEVTASSLAAKQPSTPWVVFQWGSFSTARFTAYVESVDVTYSLFGTTGVPIRATCQVSLHEIPSKTKGQNPTSGALTARRVHRLVAGDSLQSLAWREYGDATVWRVIAETNGIDDPSRLAPGTELILPAVEEVTA</sequence>
<feature type="domain" description="LysM" evidence="2">
    <location>
        <begin position="204"/>
        <end position="251"/>
    </location>
</feature>
<evidence type="ECO:0000313" key="4">
    <source>
        <dbReference type="Proteomes" id="UP000003963"/>
    </source>
</evidence>
<dbReference type="InterPro" id="IPR045361">
    <property type="entry name" value="CIS_tube_prot_N"/>
</dbReference>
<feature type="compositionally biased region" description="Gly residues" evidence="1">
    <location>
        <begin position="1"/>
        <end position="28"/>
    </location>
</feature>
<dbReference type="HOGENOM" id="CLU_075813_1_0_11"/>